<name>A0A8J4B588_9CHLO</name>
<reference evidence="1" key="1">
    <citation type="journal article" date="2021" name="Proc. Natl. Acad. Sci. U.S.A.">
        <title>Three genomes in the algal genus Volvox reveal the fate of a haploid sex-determining region after a transition to homothallism.</title>
        <authorList>
            <person name="Yamamoto K."/>
            <person name="Hamaji T."/>
            <person name="Kawai-Toyooka H."/>
            <person name="Matsuzaki R."/>
            <person name="Takahashi F."/>
            <person name="Nishimura Y."/>
            <person name="Kawachi M."/>
            <person name="Noguchi H."/>
            <person name="Minakuchi Y."/>
            <person name="Umen J.G."/>
            <person name="Toyoda A."/>
            <person name="Nozaki H."/>
        </authorList>
    </citation>
    <scope>NUCLEOTIDE SEQUENCE</scope>
    <source>
        <strain evidence="1">NIES-3780</strain>
    </source>
</reference>
<protein>
    <submittedName>
        <fullName evidence="1">Uncharacterized protein</fullName>
    </submittedName>
</protein>
<evidence type="ECO:0000313" key="1">
    <source>
        <dbReference type="EMBL" id="GIL54250.1"/>
    </source>
</evidence>
<evidence type="ECO:0000313" key="2">
    <source>
        <dbReference type="Proteomes" id="UP000747399"/>
    </source>
</evidence>
<gene>
    <name evidence="1" type="ORF">Vafri_9826</name>
</gene>
<sequence>MWSLQLRQHRPASACRSTVQHVRKSLLFSGPRFCVRRHSATKQVQSPTEREASSYDVLWDAFANKVQGEWEGVTVTFNAEGSAQPLPERFVPGAYREWGVELYDWQSQSSCLVTQGPSNGPSLRNIFKRLMPTVGCEADAIAYVEEAEDVWKADGGSLVKPVTPAGGYVAAPAKLAGRTKVEVCLAAPASQTRLRATLTLMQHWESKQWQVTFVDLSRETYDGPFNGGVELSGCAGGGKPFAKEPVTLPEQLIGGWTATDVYRYRKSSDETGGLELQLGPGQGSTFSVASIEGGTTILLPLGAWVSCDAAESEVRIVVGALRGESERGIAVCSFVEGCLSEVALATEVKQG</sequence>
<organism evidence="1 2">
    <name type="scientific">Volvox africanus</name>
    <dbReference type="NCBI Taxonomy" id="51714"/>
    <lineage>
        <taxon>Eukaryota</taxon>
        <taxon>Viridiplantae</taxon>
        <taxon>Chlorophyta</taxon>
        <taxon>core chlorophytes</taxon>
        <taxon>Chlorophyceae</taxon>
        <taxon>CS clade</taxon>
        <taxon>Chlamydomonadales</taxon>
        <taxon>Volvocaceae</taxon>
        <taxon>Volvox</taxon>
    </lineage>
</organism>
<dbReference type="AlphaFoldDB" id="A0A8J4B588"/>
<comment type="caution">
    <text evidence="1">The sequence shown here is derived from an EMBL/GenBank/DDBJ whole genome shotgun (WGS) entry which is preliminary data.</text>
</comment>
<dbReference type="Proteomes" id="UP000747399">
    <property type="component" value="Unassembled WGS sequence"/>
</dbReference>
<dbReference type="EMBL" id="BNCO01000017">
    <property type="protein sequence ID" value="GIL54250.1"/>
    <property type="molecule type" value="Genomic_DNA"/>
</dbReference>
<proteinExistence type="predicted"/>
<accession>A0A8J4B588</accession>
<keyword evidence="2" id="KW-1185">Reference proteome</keyword>